<gene>
    <name evidence="2" type="ORF">T9R20_02215</name>
</gene>
<dbReference type="InterPro" id="IPR018306">
    <property type="entry name" value="Phage_T5_Orf172_DNA-bd"/>
</dbReference>
<dbReference type="RefSeq" id="WP_322410930.1">
    <property type="nucleotide sequence ID" value="NZ_CP139779.1"/>
</dbReference>
<dbReference type="SMART" id="SM00974">
    <property type="entry name" value="T5orf172"/>
    <property type="match status" value="1"/>
</dbReference>
<keyword evidence="3" id="KW-1185">Reference proteome</keyword>
<feature type="domain" description="Bacteriophage T5 Orf172 DNA-binding" evidence="1">
    <location>
        <begin position="54"/>
        <end position="121"/>
    </location>
</feature>
<evidence type="ECO:0000313" key="2">
    <source>
        <dbReference type="EMBL" id="WQB70794.1"/>
    </source>
</evidence>
<protein>
    <submittedName>
        <fullName evidence="2">GIY-YIG nuclease family protein</fullName>
    </submittedName>
</protein>
<evidence type="ECO:0000259" key="1">
    <source>
        <dbReference type="SMART" id="SM00974"/>
    </source>
</evidence>
<evidence type="ECO:0000313" key="3">
    <source>
        <dbReference type="Proteomes" id="UP001324533"/>
    </source>
</evidence>
<proteinExistence type="predicted"/>
<accession>A0ABZ0VC33</accession>
<dbReference type="EMBL" id="CP139779">
    <property type="protein sequence ID" value="WQB70794.1"/>
    <property type="molecule type" value="Genomic_DNA"/>
</dbReference>
<dbReference type="Proteomes" id="UP001324533">
    <property type="component" value="Chromosome"/>
</dbReference>
<name>A0ABZ0VC33_9MICO</name>
<sequence>MGIRRAMPGPCVLCGEPQGVRRAEAWFCAACEWRAGDVPDPDLPPPRIDVVYYLGYADRVKIGTSREPRARLRAIRHDELLAFEPGDRLVERSRHRLFAHLREGGEWFTSAPELLAHIHALPGSADPWRSYARWVSQALRERL</sequence>
<organism evidence="2 3">
    <name type="scientific">Microbacterium invictum</name>
    <dbReference type="NCBI Taxonomy" id="515415"/>
    <lineage>
        <taxon>Bacteria</taxon>
        <taxon>Bacillati</taxon>
        <taxon>Actinomycetota</taxon>
        <taxon>Actinomycetes</taxon>
        <taxon>Micrococcales</taxon>
        <taxon>Microbacteriaceae</taxon>
        <taxon>Microbacterium</taxon>
    </lineage>
</organism>
<reference evidence="2 3" key="1">
    <citation type="submission" date="2023-06" db="EMBL/GenBank/DDBJ databases">
        <title>Rock-solubilizing bacteria, Microbacterium invictum, promotes re-establishment of vegetation in rocky wasteland by accelerating rock bio-weathering and reshaping soil bacterial community.</title>
        <authorList>
            <person name="Liu C."/>
        </authorList>
    </citation>
    <scope>NUCLEOTIDE SEQUENCE [LARGE SCALE GENOMIC DNA]</scope>
    <source>
        <strain evidence="2 3">X-18</strain>
    </source>
</reference>